<evidence type="ECO:0000256" key="4">
    <source>
        <dbReference type="ARBA" id="ARBA00022617"/>
    </source>
</evidence>
<dbReference type="InterPro" id="IPR010255">
    <property type="entry name" value="Haem_peroxidase_sf"/>
</dbReference>
<dbReference type="InterPro" id="IPR050783">
    <property type="entry name" value="Oxylipin_biosynth_metab"/>
</dbReference>
<dbReference type="PRINTS" id="PR00457">
    <property type="entry name" value="ANPEROXIDASE"/>
</dbReference>
<reference evidence="15 16" key="1">
    <citation type="submission" date="2019-12" db="EMBL/GenBank/DDBJ databases">
        <title>Genome sequence of Streptomyces bambusae.</title>
        <authorList>
            <person name="Bansal K."/>
            <person name="Choksket S."/>
            <person name="Korpole S."/>
            <person name="Patil P.B."/>
        </authorList>
    </citation>
    <scope>NUCLEOTIDE SEQUENCE [LARGE SCALE GENOMIC DNA]</scope>
    <source>
        <strain evidence="15 16">SK60</strain>
    </source>
</reference>
<organism evidence="15 16">
    <name type="scientific">Streptomyces bambusae</name>
    <dbReference type="NCBI Taxonomy" id="1550616"/>
    <lineage>
        <taxon>Bacteria</taxon>
        <taxon>Bacillati</taxon>
        <taxon>Actinomycetota</taxon>
        <taxon>Actinomycetes</taxon>
        <taxon>Kitasatosporales</taxon>
        <taxon>Streptomycetaceae</taxon>
        <taxon>Streptomyces</taxon>
    </lineage>
</organism>
<keyword evidence="12" id="KW-0443">Lipid metabolism</keyword>
<dbReference type="Pfam" id="PF03098">
    <property type="entry name" value="An_peroxidase"/>
    <property type="match status" value="1"/>
</dbReference>
<dbReference type="RefSeq" id="WP_219667232.1">
    <property type="nucleotide sequence ID" value="NZ_WTFF01000072.1"/>
</dbReference>
<keyword evidence="13" id="KW-0275">Fatty acid biosynthesis</keyword>
<evidence type="ECO:0000256" key="14">
    <source>
        <dbReference type="SAM" id="MobiDB-lite"/>
    </source>
</evidence>
<evidence type="ECO:0000256" key="5">
    <source>
        <dbReference type="ARBA" id="ARBA00022723"/>
    </source>
</evidence>
<keyword evidence="11" id="KW-0408">Iron</keyword>
<dbReference type="Gene3D" id="1.10.640.10">
    <property type="entry name" value="Haem peroxidase domain superfamily, animal type"/>
    <property type="match status" value="1"/>
</dbReference>
<evidence type="ECO:0000313" key="16">
    <source>
        <dbReference type="Proteomes" id="UP000812013"/>
    </source>
</evidence>
<dbReference type="PANTHER" id="PTHR11903">
    <property type="entry name" value="PROSTAGLANDIN G/H SYNTHASE"/>
    <property type="match status" value="1"/>
</dbReference>
<feature type="region of interest" description="Disordered" evidence="14">
    <location>
        <begin position="244"/>
        <end position="263"/>
    </location>
</feature>
<evidence type="ECO:0000313" key="15">
    <source>
        <dbReference type="EMBL" id="MBW5482762.1"/>
    </source>
</evidence>
<keyword evidence="7" id="KW-0611">Plant defense</keyword>
<name>A0ABS6Z4W3_9ACTN</name>
<dbReference type="PANTHER" id="PTHR11903:SF11">
    <property type="entry name" value="ALPHA-DIOXYGENASE 1"/>
    <property type="match status" value="1"/>
</dbReference>
<keyword evidence="9" id="KW-0223">Dioxygenase</keyword>
<proteinExistence type="predicted"/>
<evidence type="ECO:0000256" key="11">
    <source>
        <dbReference type="ARBA" id="ARBA00023004"/>
    </source>
</evidence>
<evidence type="ECO:0000256" key="6">
    <source>
        <dbReference type="ARBA" id="ARBA00022767"/>
    </source>
</evidence>
<keyword evidence="8" id="KW-0276">Fatty acid metabolism</keyword>
<keyword evidence="16" id="KW-1185">Reference proteome</keyword>
<keyword evidence="2" id="KW-0444">Lipid biosynthesis</keyword>
<keyword evidence="3 15" id="KW-0575">Peroxidase</keyword>
<evidence type="ECO:0000256" key="3">
    <source>
        <dbReference type="ARBA" id="ARBA00022559"/>
    </source>
</evidence>
<dbReference type="SUPFAM" id="SSF48113">
    <property type="entry name" value="Heme-dependent peroxidases"/>
    <property type="match status" value="1"/>
</dbReference>
<keyword evidence="4" id="KW-0349">Heme</keyword>
<evidence type="ECO:0000256" key="12">
    <source>
        <dbReference type="ARBA" id="ARBA00023098"/>
    </source>
</evidence>
<dbReference type="PROSITE" id="PS50292">
    <property type="entry name" value="PEROXIDASE_3"/>
    <property type="match status" value="1"/>
</dbReference>
<comment type="cofactor">
    <cofactor evidence="1">
        <name>Ca(2+)</name>
        <dbReference type="ChEBI" id="CHEBI:29108"/>
    </cofactor>
</comment>
<dbReference type="InterPro" id="IPR037120">
    <property type="entry name" value="Haem_peroxidase_sf_animal"/>
</dbReference>
<protein>
    <submittedName>
        <fullName evidence="15">Heme peroxidase</fullName>
    </submittedName>
</protein>
<comment type="caution">
    <text evidence="15">The sequence shown here is derived from an EMBL/GenBank/DDBJ whole genome shotgun (WGS) entry which is preliminary data.</text>
</comment>
<keyword evidence="5" id="KW-0479">Metal-binding</keyword>
<dbReference type="GO" id="GO:0004601">
    <property type="term" value="F:peroxidase activity"/>
    <property type="evidence" value="ECO:0007669"/>
    <property type="project" value="UniProtKB-KW"/>
</dbReference>
<evidence type="ECO:0000256" key="13">
    <source>
        <dbReference type="ARBA" id="ARBA00023160"/>
    </source>
</evidence>
<dbReference type="EMBL" id="WTFF01000072">
    <property type="protein sequence ID" value="MBW5482762.1"/>
    <property type="molecule type" value="Genomic_DNA"/>
</dbReference>
<feature type="region of interest" description="Disordered" evidence="14">
    <location>
        <begin position="68"/>
        <end position="104"/>
    </location>
</feature>
<dbReference type="Proteomes" id="UP000812013">
    <property type="component" value="Unassembled WGS sequence"/>
</dbReference>
<dbReference type="CDD" id="cd09818">
    <property type="entry name" value="PIOX_like"/>
    <property type="match status" value="1"/>
</dbReference>
<dbReference type="InterPro" id="IPR034815">
    <property type="entry name" value="A_dioxygenase"/>
</dbReference>
<accession>A0ABS6Z4W3</accession>
<evidence type="ECO:0000256" key="1">
    <source>
        <dbReference type="ARBA" id="ARBA00001913"/>
    </source>
</evidence>
<evidence type="ECO:0000256" key="8">
    <source>
        <dbReference type="ARBA" id="ARBA00022832"/>
    </source>
</evidence>
<evidence type="ECO:0000256" key="7">
    <source>
        <dbReference type="ARBA" id="ARBA00022821"/>
    </source>
</evidence>
<dbReference type="InterPro" id="IPR019791">
    <property type="entry name" value="Haem_peroxidase_animal"/>
</dbReference>
<gene>
    <name evidence="15" type="ORF">GPJ59_12930</name>
</gene>
<feature type="region of interest" description="Disordered" evidence="14">
    <location>
        <begin position="1"/>
        <end position="20"/>
    </location>
</feature>
<evidence type="ECO:0000256" key="2">
    <source>
        <dbReference type="ARBA" id="ARBA00022516"/>
    </source>
</evidence>
<keyword evidence="10" id="KW-0560">Oxidoreductase</keyword>
<sequence>MRKDPHGSAPGKAARQRARGTASPFLRLYNDLALAVDRKVGWQNLPTPLGLATLMGVRGNLRRKNLFDTGTYPTQGAPDIEPPATRHLTERTADGSYNDLDQPRMGMARSRFGRNVPAEQTYPEPLPQLLSPSPREVSRALLTRHEFVPAGSVNALVASWLQFMIRDWVSHGQGAIDNPWRIELTPDDPWPDRPMVVPRTLPDTTRPAGGDGLPPTYINEHSHWWDASQLYGSDLATQRQLRSGENGKLKVPRNGGSLFPDDPQQDPANVPGFWVGLLMMHHLFVLEHNAICDRLSQEFPTWSDEQLFQRARLINAALIAKIHTVEWTPAVISHPTTVTAMHANWYGLLGRRVHRFLGRISRNEVLSGIVGGRPDHFGVPYALTEEFVAVYRMHPLVPDQWSFRSAVDDSLLQEATFAELTGPHAYEIHGKHGLTDLFYSFGTSHPGLVTLHNYPKFLQEFERPDGKLMDLAAVDVLRIRELGVPRYNEFRRQLHLKPAEDFETLTDNPVWAEELRRTYGGDIERVDLMVGLYAEPRPEGFAFSDTAFRIFVLMASRRLNSDRFLTTDYTPQVYTQTGLDWIENTTMTTVLLRHFPELRGAVRSVDNAFAPWARATTGR</sequence>
<evidence type="ECO:0000256" key="10">
    <source>
        <dbReference type="ARBA" id="ARBA00023002"/>
    </source>
</evidence>
<keyword evidence="6" id="KW-0925">Oxylipin biosynthesis</keyword>
<evidence type="ECO:0000256" key="9">
    <source>
        <dbReference type="ARBA" id="ARBA00022964"/>
    </source>
</evidence>